<keyword evidence="2" id="KW-1185">Reference proteome</keyword>
<dbReference type="EMBL" id="OPYN01000240">
    <property type="protein sequence ID" value="SPO64241.1"/>
    <property type="molecule type" value="Genomic_DNA"/>
</dbReference>
<sequence length="294" mass="32671">MYMQAVACLARVGLGHEGGVHFMVVGDVLDQPLEQYRVVAGLERVGHVVQVDFELRRGAFLDDGVGRDALLFRAFQDVLQAVGIFVQVVDQVHLGRLRALARNWRARRLRAAVHVLLVDQVELQLERGADGQAQFVELAHHLTQHFTRVGEERLAFELVHGHQQLSGRALLPRLVTEGVRDWIADAVSIADVQAQPGTFNGGTVDVQGEEGGRQVDAFLVNLVEAGALYALATHHTIHICNQKVNVENLRMFLKERVRFVKLNGTRGYRHDATPLLLKISIKGGLQDQSIEKTN</sequence>
<evidence type="ECO:0000313" key="2">
    <source>
        <dbReference type="Proteomes" id="UP000294335"/>
    </source>
</evidence>
<comment type="caution">
    <text evidence="1">The sequence shown here is derived from an EMBL/GenBank/DDBJ whole genome shotgun (WGS) entry which is preliminary data.</text>
</comment>
<organism evidence="1 2">
    <name type="scientific">Pseudomonas inefficax</name>
    <dbReference type="NCBI Taxonomy" id="2078786"/>
    <lineage>
        <taxon>Bacteria</taxon>
        <taxon>Pseudomonadati</taxon>
        <taxon>Pseudomonadota</taxon>
        <taxon>Gammaproteobacteria</taxon>
        <taxon>Pseudomonadales</taxon>
        <taxon>Pseudomonadaceae</taxon>
        <taxon>Pseudomonas</taxon>
    </lineage>
</organism>
<reference evidence="1 2" key="1">
    <citation type="submission" date="2018-02" db="EMBL/GenBank/DDBJ databases">
        <authorList>
            <person name="Dubost A."/>
        </authorList>
    </citation>
    <scope>NUCLEOTIDE SEQUENCE [LARGE SCALE GENOMIC DNA]</scope>
    <source>
        <strain evidence="2">JV551A3</strain>
    </source>
</reference>
<gene>
    <name evidence="1" type="ORF">JV551A3_V1_2400068</name>
</gene>
<protein>
    <submittedName>
        <fullName evidence="1">Uncharacterized protein</fullName>
    </submittedName>
</protein>
<name>A0AAQ1PED7_9PSED</name>
<accession>A0AAQ1PED7</accession>
<proteinExistence type="predicted"/>
<evidence type="ECO:0000313" key="1">
    <source>
        <dbReference type="EMBL" id="SPO64241.1"/>
    </source>
</evidence>
<dbReference type="Proteomes" id="UP000294335">
    <property type="component" value="Unassembled WGS sequence"/>
</dbReference>
<dbReference type="AlphaFoldDB" id="A0AAQ1PED7"/>